<evidence type="ECO:0000313" key="3">
    <source>
        <dbReference type="Proteomes" id="UP000271889"/>
    </source>
</evidence>
<organism evidence="2 3">
    <name type="scientific">Cylicostephanus goldi</name>
    <name type="common">Nematode worm</name>
    <dbReference type="NCBI Taxonomy" id="71465"/>
    <lineage>
        <taxon>Eukaryota</taxon>
        <taxon>Metazoa</taxon>
        <taxon>Ecdysozoa</taxon>
        <taxon>Nematoda</taxon>
        <taxon>Chromadorea</taxon>
        <taxon>Rhabditida</taxon>
        <taxon>Rhabditina</taxon>
        <taxon>Rhabditomorpha</taxon>
        <taxon>Strongyloidea</taxon>
        <taxon>Strongylidae</taxon>
        <taxon>Cylicostephanus</taxon>
    </lineage>
</organism>
<keyword evidence="1" id="KW-1133">Transmembrane helix</keyword>
<dbReference type="Proteomes" id="UP000271889">
    <property type="component" value="Unassembled WGS sequence"/>
</dbReference>
<evidence type="ECO:0000256" key="1">
    <source>
        <dbReference type="SAM" id="Phobius"/>
    </source>
</evidence>
<dbReference type="AlphaFoldDB" id="A0A3P6SQF2"/>
<reference evidence="2 3" key="1">
    <citation type="submission" date="2018-11" db="EMBL/GenBank/DDBJ databases">
        <authorList>
            <consortium name="Pathogen Informatics"/>
        </authorList>
    </citation>
    <scope>NUCLEOTIDE SEQUENCE [LARGE SCALE GENOMIC DNA]</scope>
</reference>
<keyword evidence="1" id="KW-0472">Membrane</keyword>
<evidence type="ECO:0000313" key="2">
    <source>
        <dbReference type="EMBL" id="VDK77246.1"/>
    </source>
</evidence>
<dbReference type="OrthoDB" id="5818477at2759"/>
<keyword evidence="3" id="KW-1185">Reference proteome</keyword>
<keyword evidence="1" id="KW-0812">Transmembrane</keyword>
<dbReference type="EMBL" id="UYRV01025321">
    <property type="protein sequence ID" value="VDK77246.1"/>
    <property type="molecule type" value="Genomic_DNA"/>
</dbReference>
<sequence>MNQELDFSSLSINFQAGMGADAAVDLLPVPPDGGYGWIIVLAAFFSNLIVDGVCTCFAEFKSSYSQHFQVSLL</sequence>
<protein>
    <submittedName>
        <fullName evidence="2">Uncharacterized protein</fullName>
    </submittedName>
</protein>
<accession>A0A3P6SQF2</accession>
<gene>
    <name evidence="2" type="ORF">CGOC_LOCUS7328</name>
</gene>
<feature type="transmembrane region" description="Helical" evidence="1">
    <location>
        <begin position="35"/>
        <end position="58"/>
    </location>
</feature>
<proteinExistence type="predicted"/>
<name>A0A3P6SQF2_CYLGO</name>